<reference evidence="2" key="2">
    <citation type="submission" date="2023-06" db="EMBL/GenBank/DDBJ databases">
        <authorList>
            <consortium name="Lawrence Berkeley National Laboratory"/>
            <person name="Haridas S."/>
            <person name="Hensen N."/>
            <person name="Bonometti L."/>
            <person name="Westerberg I."/>
            <person name="Brannstrom I.O."/>
            <person name="Guillou S."/>
            <person name="Cros-Aarteil S."/>
            <person name="Calhoun S."/>
            <person name="Kuo A."/>
            <person name="Mondo S."/>
            <person name="Pangilinan J."/>
            <person name="Riley R."/>
            <person name="Labutti K."/>
            <person name="Andreopoulos B."/>
            <person name="Lipzen A."/>
            <person name="Chen C."/>
            <person name="Yanf M."/>
            <person name="Daum C."/>
            <person name="Ng V."/>
            <person name="Clum A."/>
            <person name="Steindorff A."/>
            <person name="Ohm R."/>
            <person name="Martin F."/>
            <person name="Silar P."/>
            <person name="Natvig D."/>
            <person name="Lalanne C."/>
            <person name="Gautier V."/>
            <person name="Ament-Velasquez S.L."/>
            <person name="Kruys A."/>
            <person name="Hutchinson M.I."/>
            <person name="Powell A.J."/>
            <person name="Barry K."/>
            <person name="Miller A.N."/>
            <person name="Grigoriev I.V."/>
            <person name="Debuchy R."/>
            <person name="Gladieux P."/>
            <person name="Thoren M.H."/>
            <person name="Johannesson H."/>
        </authorList>
    </citation>
    <scope>NUCLEOTIDE SEQUENCE</scope>
    <source>
        <strain evidence="2">CBS 958.72</strain>
    </source>
</reference>
<protein>
    <submittedName>
        <fullName evidence="2">Uncharacterized protein</fullName>
    </submittedName>
</protein>
<dbReference type="AlphaFoldDB" id="A0AAE0JVB2"/>
<sequence>MAFNPYPSPESVDDERRKRARLRRSEATSSDSSDAGEFTIFNVHHRVAAPTPHPLPLSIEWDEQCGLIDRALGGATLANEARRILTIEQVLGVISVELVARFPYIGTNGAATGQPTVLIVARWLDEGCSTLWERAVRRIKKSVDLKRLQNGNLSNIDIAVEIIAEEHSRSKYISPISAELLARGRDKDWARIKDKVADIMDSYPATAGHVTSIQLFRLGFSIVDDENPDTVYVSVDYECLETKWPPIVGEVQQFLRQITYADLKLHMEHNIVEQCTFPLLPFRRSPDEVEVRAREMNLVPEFPYQTRVKLGADISASNYLMGSDANLYSPLVGTLGCWLEVKTTKYPKGVTVALTNFHIIRPAYDGFQIFVKDEGLPRVGRPKEDSQLWKADEKGIKPSANAPMIEHPSRSKHNIGVYTRQAMVDKLGESPSAASFKEKLDDTIAFFDNGRHVLGTVFCASGYKRRTANNGRLDWALVKPLDEARIGENKLPTIGPWAEKYNHRDFDLLPNSTTFGGLLQEPTDGLRGLAHGELVYKVGTTTRMTVGKFSHMKSDVKIAEDRHVSLGAEDRHVSPRVSEEFGFIQVGTIGKNYVGCREFATYGDSGSVVWDKEGRIVGLLFTGQTPQGTSSQTLSYITPIHDVFEDIMKFSNGEIKEIRLAPPPGN</sequence>
<dbReference type="EMBL" id="JAULSN010000009">
    <property type="protein sequence ID" value="KAK3364745.1"/>
    <property type="molecule type" value="Genomic_DNA"/>
</dbReference>
<gene>
    <name evidence="2" type="ORF">B0T24DRAFT_638557</name>
</gene>
<dbReference type="Proteomes" id="UP001287356">
    <property type="component" value="Unassembled WGS sequence"/>
</dbReference>
<accession>A0AAE0JVB2</accession>
<proteinExistence type="predicted"/>
<name>A0AAE0JVB2_9PEZI</name>
<feature type="region of interest" description="Disordered" evidence="1">
    <location>
        <begin position="1"/>
        <end position="33"/>
    </location>
</feature>
<evidence type="ECO:0000313" key="3">
    <source>
        <dbReference type="Proteomes" id="UP001287356"/>
    </source>
</evidence>
<evidence type="ECO:0000256" key="1">
    <source>
        <dbReference type="SAM" id="MobiDB-lite"/>
    </source>
</evidence>
<dbReference type="InterPro" id="IPR009003">
    <property type="entry name" value="Peptidase_S1_PA"/>
</dbReference>
<dbReference type="SUPFAM" id="SSF50494">
    <property type="entry name" value="Trypsin-like serine proteases"/>
    <property type="match status" value="1"/>
</dbReference>
<reference evidence="2" key="1">
    <citation type="journal article" date="2023" name="Mol. Phylogenet. Evol.">
        <title>Genome-scale phylogeny and comparative genomics of the fungal order Sordariales.</title>
        <authorList>
            <person name="Hensen N."/>
            <person name="Bonometti L."/>
            <person name="Westerberg I."/>
            <person name="Brannstrom I.O."/>
            <person name="Guillou S."/>
            <person name="Cros-Aarteil S."/>
            <person name="Calhoun S."/>
            <person name="Haridas S."/>
            <person name="Kuo A."/>
            <person name="Mondo S."/>
            <person name="Pangilinan J."/>
            <person name="Riley R."/>
            <person name="LaButti K."/>
            <person name="Andreopoulos B."/>
            <person name="Lipzen A."/>
            <person name="Chen C."/>
            <person name="Yan M."/>
            <person name="Daum C."/>
            <person name="Ng V."/>
            <person name="Clum A."/>
            <person name="Steindorff A."/>
            <person name="Ohm R.A."/>
            <person name="Martin F."/>
            <person name="Silar P."/>
            <person name="Natvig D.O."/>
            <person name="Lalanne C."/>
            <person name="Gautier V."/>
            <person name="Ament-Velasquez S.L."/>
            <person name="Kruys A."/>
            <person name="Hutchinson M.I."/>
            <person name="Powell A.J."/>
            <person name="Barry K."/>
            <person name="Miller A.N."/>
            <person name="Grigoriev I.V."/>
            <person name="Debuchy R."/>
            <person name="Gladieux P."/>
            <person name="Hiltunen Thoren M."/>
            <person name="Johannesson H."/>
        </authorList>
    </citation>
    <scope>NUCLEOTIDE SEQUENCE</scope>
    <source>
        <strain evidence="2">CBS 958.72</strain>
    </source>
</reference>
<keyword evidence="3" id="KW-1185">Reference proteome</keyword>
<evidence type="ECO:0000313" key="2">
    <source>
        <dbReference type="EMBL" id="KAK3364745.1"/>
    </source>
</evidence>
<comment type="caution">
    <text evidence="2">The sequence shown here is derived from an EMBL/GenBank/DDBJ whole genome shotgun (WGS) entry which is preliminary data.</text>
</comment>
<organism evidence="2 3">
    <name type="scientific">Lasiosphaeria ovina</name>
    <dbReference type="NCBI Taxonomy" id="92902"/>
    <lineage>
        <taxon>Eukaryota</taxon>
        <taxon>Fungi</taxon>
        <taxon>Dikarya</taxon>
        <taxon>Ascomycota</taxon>
        <taxon>Pezizomycotina</taxon>
        <taxon>Sordariomycetes</taxon>
        <taxon>Sordariomycetidae</taxon>
        <taxon>Sordariales</taxon>
        <taxon>Lasiosphaeriaceae</taxon>
        <taxon>Lasiosphaeria</taxon>
    </lineage>
</organism>